<dbReference type="PANTHER" id="PTHR11280:SF5">
    <property type="entry name" value="GLUCOSAMINE-6-PHOSPHATE ISOMERASE"/>
    <property type="match status" value="1"/>
</dbReference>
<dbReference type="GO" id="GO:0006046">
    <property type="term" value="P:N-acetylglucosamine catabolic process"/>
    <property type="evidence" value="ECO:0007669"/>
    <property type="project" value="TreeGrafter"/>
</dbReference>
<evidence type="ECO:0000313" key="5">
    <source>
        <dbReference type="Proteomes" id="UP000280696"/>
    </source>
</evidence>
<dbReference type="Pfam" id="PF01182">
    <property type="entry name" value="Glucosamine_iso"/>
    <property type="match status" value="1"/>
</dbReference>
<dbReference type="PANTHER" id="PTHR11280">
    <property type="entry name" value="GLUCOSAMINE-6-PHOSPHATE ISOMERASE"/>
    <property type="match status" value="1"/>
</dbReference>
<comment type="caution">
    <text evidence="4">The sequence shown here is derived from an EMBL/GenBank/DDBJ whole genome shotgun (WGS) entry which is preliminary data.</text>
</comment>
<dbReference type="InterPro" id="IPR004547">
    <property type="entry name" value="Glucosamine6P_isomerase"/>
</dbReference>
<dbReference type="InterPro" id="IPR006148">
    <property type="entry name" value="Glc/Gal-6P_isomerase"/>
</dbReference>
<evidence type="ECO:0000259" key="3">
    <source>
        <dbReference type="Pfam" id="PF01182"/>
    </source>
</evidence>
<dbReference type="InterPro" id="IPR018321">
    <property type="entry name" value="Glucosamine6P_isomerase_CS"/>
</dbReference>
<dbReference type="GO" id="GO:0019262">
    <property type="term" value="P:N-acetylneuraminate catabolic process"/>
    <property type="evidence" value="ECO:0007669"/>
    <property type="project" value="TreeGrafter"/>
</dbReference>
<keyword evidence="1" id="KW-0378">Hydrolase</keyword>
<dbReference type="GO" id="GO:0042802">
    <property type="term" value="F:identical protein binding"/>
    <property type="evidence" value="ECO:0007669"/>
    <property type="project" value="TreeGrafter"/>
</dbReference>
<organism evidence="4 5">
    <name type="scientific">Parablautia intestinalis</name>
    <dbReference type="NCBI Taxonomy" id="2320100"/>
    <lineage>
        <taxon>Bacteria</taxon>
        <taxon>Bacillati</taxon>
        <taxon>Bacillota</taxon>
        <taxon>Clostridia</taxon>
        <taxon>Lachnospirales</taxon>
        <taxon>Lachnospiraceae</taxon>
        <taxon>Parablautia</taxon>
    </lineage>
</organism>
<dbReference type="InterPro" id="IPR037171">
    <property type="entry name" value="NagB/RpiA_transferase-like"/>
</dbReference>
<evidence type="ECO:0000256" key="1">
    <source>
        <dbReference type="ARBA" id="ARBA00022801"/>
    </source>
</evidence>
<dbReference type="SUPFAM" id="SSF100950">
    <property type="entry name" value="NagB/RpiA/CoA transferase-like"/>
    <property type="match status" value="1"/>
</dbReference>
<dbReference type="CDD" id="cd01399">
    <property type="entry name" value="GlcN6P_deaminase"/>
    <property type="match status" value="1"/>
</dbReference>
<reference evidence="4 5" key="1">
    <citation type="submission" date="2018-09" db="EMBL/GenBank/DDBJ databases">
        <title>Murine metabolic-syndrome-specific gut microbial biobank.</title>
        <authorList>
            <person name="Liu C."/>
        </authorList>
    </citation>
    <scope>NUCLEOTIDE SEQUENCE [LARGE SCALE GENOMIC DNA]</scope>
    <source>
        <strain evidence="4 5">0.1xD8-82</strain>
    </source>
</reference>
<protein>
    <submittedName>
        <fullName evidence="4">Glucosamine-6-phosphate deaminase</fullName>
    </submittedName>
</protein>
<evidence type="ECO:0000256" key="2">
    <source>
        <dbReference type="ARBA" id="ARBA00023277"/>
    </source>
</evidence>
<dbReference type="AlphaFoldDB" id="A0A3A9AE84"/>
<dbReference type="GO" id="GO:0005737">
    <property type="term" value="C:cytoplasm"/>
    <property type="evidence" value="ECO:0007669"/>
    <property type="project" value="TreeGrafter"/>
</dbReference>
<accession>A0A3A9AE84</accession>
<dbReference type="Proteomes" id="UP000280696">
    <property type="component" value="Unassembled WGS sequence"/>
</dbReference>
<gene>
    <name evidence="4" type="ORF">D7V94_17160</name>
</gene>
<dbReference type="PROSITE" id="PS01161">
    <property type="entry name" value="GLC_GALNAC_ISOMERASE"/>
    <property type="match status" value="1"/>
</dbReference>
<dbReference type="GO" id="GO:0004342">
    <property type="term" value="F:glucosamine-6-phosphate deaminase activity"/>
    <property type="evidence" value="ECO:0007669"/>
    <property type="project" value="InterPro"/>
</dbReference>
<proteinExistence type="predicted"/>
<name>A0A3A9AE84_9FIRM</name>
<keyword evidence="5" id="KW-1185">Reference proteome</keyword>
<keyword evidence="2" id="KW-0119">Carbohydrate metabolism</keyword>
<evidence type="ECO:0000313" key="4">
    <source>
        <dbReference type="EMBL" id="RKI89689.1"/>
    </source>
</evidence>
<dbReference type="GO" id="GO:0005975">
    <property type="term" value="P:carbohydrate metabolic process"/>
    <property type="evidence" value="ECO:0007669"/>
    <property type="project" value="InterPro"/>
</dbReference>
<dbReference type="Gene3D" id="3.40.50.1360">
    <property type="match status" value="1"/>
</dbReference>
<dbReference type="GO" id="GO:0006043">
    <property type="term" value="P:glucosamine catabolic process"/>
    <property type="evidence" value="ECO:0007669"/>
    <property type="project" value="TreeGrafter"/>
</dbReference>
<dbReference type="EMBL" id="RAYQ01000020">
    <property type="protein sequence ID" value="RKI89689.1"/>
    <property type="molecule type" value="Genomic_DNA"/>
</dbReference>
<sequence>MAPVWGLTAGMEIRMMKGICNCPNIPCTYRNNCAACIAHSREEGTLCNCMEETAIKLGAELPVSFPDTEIFPDNEGMSRRCAQLVKECLVKKPDALLCFPAGSTVIRTCEILKEMQNKGEIDFSQADFVALDEWLDLEDESENCTNFLKKHLYNPLGIRPEKMHLFDIHAKDLGKECARIDEIIFQHGGIDLMLLGLGMNGHLGLNEPGGNFGDYAKVVELSETTMSVGQKYFSGPMKLSRGITLGVHHMFETKQVILQVSGTAKKDIVERMYKSRPTDEIPGTVLKLLPGGKVVLDEAAAEGIKNFFD</sequence>
<feature type="domain" description="Glucosamine/galactosamine-6-phosphate isomerase" evidence="3">
    <location>
        <begin position="77"/>
        <end position="286"/>
    </location>
</feature>